<dbReference type="Pfam" id="PF02803">
    <property type="entry name" value="Thiolase_C"/>
    <property type="match status" value="1"/>
</dbReference>
<dbReference type="InterPro" id="IPR016039">
    <property type="entry name" value="Thiolase-like"/>
</dbReference>
<dbReference type="FunFam" id="3.40.47.10:FF:000010">
    <property type="entry name" value="Acetyl-CoA acetyltransferase (Thiolase)"/>
    <property type="match status" value="1"/>
</dbReference>
<dbReference type="Proteomes" id="UP000245383">
    <property type="component" value="Unassembled WGS sequence"/>
</dbReference>
<comment type="subcellular location">
    <subcellularLocation>
        <location evidence="1">Peroxisome</location>
    </subcellularLocation>
</comment>
<evidence type="ECO:0008006" key="18">
    <source>
        <dbReference type="Google" id="ProtNLM"/>
    </source>
</evidence>
<comment type="catalytic activity">
    <reaction evidence="10">
        <text>an acyl-CoA + acetyl-CoA = a 3-oxoacyl-CoA + CoA</text>
        <dbReference type="Rhea" id="RHEA:21564"/>
        <dbReference type="ChEBI" id="CHEBI:57287"/>
        <dbReference type="ChEBI" id="CHEBI:57288"/>
        <dbReference type="ChEBI" id="CHEBI:58342"/>
        <dbReference type="ChEBI" id="CHEBI:90726"/>
        <dbReference type="EC" id="2.3.1.16"/>
    </reaction>
</comment>
<feature type="domain" description="Thiolase C-terminal" evidence="15">
    <location>
        <begin position="297"/>
        <end position="416"/>
    </location>
</feature>
<comment type="caution">
    <text evidence="16">The sequence shown here is derived from an EMBL/GenBank/DDBJ whole genome shotgun (WGS) entry which is preliminary data.</text>
</comment>
<sequence>MASNRVSQLSSHLDGNSTLSTRVGVKNSNDVVIVSSVRTPITKGRRGGLKDTKNEYLLGTVLKAVVDRVNLDPRLVQDIVVGNVLPPLGGANLARMAMLYAGFPEEAGVMTCNRQCASGLQAVSTIVSAIREGTIDIGIGAGVENMTIYNARSDFIKPDEYHPDFLNNQNIADCLIPMGITSENVAMDFNITREEQDAFAAMSHQKATVAQNNGYFDQEIVPIKTQIIEKDGTAKEILVSKDDGIRSATTLAGLSKLKPFFKKDGSTTAGNASQVSDGAAAVLLMKRSRALELNLPILGKFITSATVGVPPRVMGIGPAYAIPAALKKANLNINDIDVFEINEAFASQAVYCVKKLNIDINKVNPKGGAIAFGHPLGCTGARQISTLLTELKRTNKKLGLTSMCMGSGMGMCAIFESE</sequence>
<gene>
    <name evidence="16" type="ORF">BB561_004967</name>
</gene>
<keyword evidence="8" id="KW-0576">Peroxisome</keyword>
<feature type="active site" description="Acyl-thioester intermediate" evidence="11">
    <location>
        <position position="116"/>
    </location>
</feature>
<dbReference type="PANTHER" id="PTHR43853">
    <property type="entry name" value="3-KETOACYL-COA THIOLASE, PEROXISOMAL"/>
    <property type="match status" value="1"/>
</dbReference>
<keyword evidence="4 12" id="KW-0808">Transferase</keyword>
<feature type="active site" description="Proton acceptor" evidence="11">
    <location>
        <position position="374"/>
    </location>
</feature>
<evidence type="ECO:0000256" key="3">
    <source>
        <dbReference type="ARBA" id="ARBA00010982"/>
    </source>
</evidence>
<dbReference type="PROSITE" id="PS00737">
    <property type="entry name" value="THIOLASE_2"/>
    <property type="match status" value="1"/>
</dbReference>
<keyword evidence="17" id="KW-1185">Reference proteome</keyword>
<dbReference type="CDD" id="cd00751">
    <property type="entry name" value="thiolase"/>
    <property type="match status" value="1"/>
</dbReference>
<keyword evidence="7" id="KW-0443">Lipid metabolism</keyword>
<keyword evidence="6" id="KW-0809">Transit peptide</keyword>
<dbReference type="NCBIfam" id="TIGR01930">
    <property type="entry name" value="AcCoA-C-Actrans"/>
    <property type="match status" value="1"/>
</dbReference>
<dbReference type="Gene3D" id="3.40.47.10">
    <property type="match status" value="2"/>
</dbReference>
<proteinExistence type="inferred from homology"/>
<feature type="active site" description="Proton acceptor" evidence="11">
    <location>
        <position position="404"/>
    </location>
</feature>
<feature type="domain" description="Thiolase N-terminal" evidence="14">
    <location>
        <begin position="31"/>
        <end position="288"/>
    </location>
</feature>
<evidence type="ECO:0000256" key="13">
    <source>
        <dbReference type="SAM" id="MobiDB-lite"/>
    </source>
</evidence>
<evidence type="ECO:0000256" key="9">
    <source>
        <dbReference type="ARBA" id="ARBA00023315"/>
    </source>
</evidence>
<accession>A0A2T9YD33</accession>
<keyword evidence="9 12" id="KW-0012">Acyltransferase</keyword>
<evidence type="ECO:0000256" key="4">
    <source>
        <dbReference type="ARBA" id="ARBA00022679"/>
    </source>
</evidence>
<reference evidence="16 17" key="1">
    <citation type="journal article" date="2018" name="MBio">
        <title>Comparative Genomics Reveals the Core Gene Toolbox for the Fungus-Insect Symbiosis.</title>
        <authorList>
            <person name="Wang Y."/>
            <person name="Stata M."/>
            <person name="Wang W."/>
            <person name="Stajich J.E."/>
            <person name="White M.M."/>
            <person name="Moncalvo J.M."/>
        </authorList>
    </citation>
    <scope>NUCLEOTIDE SEQUENCE [LARGE SCALE GENOMIC DNA]</scope>
    <source>
        <strain evidence="16 17">SWE-8-4</strain>
    </source>
</reference>
<evidence type="ECO:0000256" key="5">
    <source>
        <dbReference type="ARBA" id="ARBA00022832"/>
    </source>
</evidence>
<evidence type="ECO:0000256" key="11">
    <source>
        <dbReference type="PIRSR" id="PIRSR000429-1"/>
    </source>
</evidence>
<dbReference type="PIRSF" id="PIRSF000429">
    <property type="entry name" value="Ac-CoA_Ac_transf"/>
    <property type="match status" value="1"/>
</dbReference>
<protein>
    <recommendedName>
        <fullName evidence="18">3-ketoacyl-CoA thiolase</fullName>
    </recommendedName>
</protein>
<dbReference type="OrthoDB" id="5404651at2759"/>
<evidence type="ECO:0000256" key="7">
    <source>
        <dbReference type="ARBA" id="ARBA00023098"/>
    </source>
</evidence>
<evidence type="ECO:0000256" key="12">
    <source>
        <dbReference type="RuleBase" id="RU003557"/>
    </source>
</evidence>
<evidence type="ECO:0000256" key="10">
    <source>
        <dbReference type="ARBA" id="ARBA00047605"/>
    </source>
</evidence>
<dbReference type="InterPro" id="IPR020617">
    <property type="entry name" value="Thiolase_C"/>
</dbReference>
<dbReference type="InterPro" id="IPR020616">
    <property type="entry name" value="Thiolase_N"/>
</dbReference>
<dbReference type="EMBL" id="MBFR01000268">
    <property type="protein sequence ID" value="PVU90246.1"/>
    <property type="molecule type" value="Genomic_DNA"/>
</dbReference>
<dbReference type="InterPro" id="IPR002155">
    <property type="entry name" value="Thiolase"/>
</dbReference>
<dbReference type="InterPro" id="IPR050215">
    <property type="entry name" value="Thiolase-like_sf_Thiolase"/>
</dbReference>
<dbReference type="SUPFAM" id="SSF53901">
    <property type="entry name" value="Thiolase-like"/>
    <property type="match status" value="2"/>
</dbReference>
<dbReference type="STRING" id="133385.A0A2T9YD33"/>
<evidence type="ECO:0000256" key="1">
    <source>
        <dbReference type="ARBA" id="ARBA00004275"/>
    </source>
</evidence>
<dbReference type="AlphaFoldDB" id="A0A2T9YD33"/>
<organism evidence="16 17">
    <name type="scientific">Smittium simulii</name>
    <dbReference type="NCBI Taxonomy" id="133385"/>
    <lineage>
        <taxon>Eukaryota</taxon>
        <taxon>Fungi</taxon>
        <taxon>Fungi incertae sedis</taxon>
        <taxon>Zoopagomycota</taxon>
        <taxon>Kickxellomycotina</taxon>
        <taxon>Harpellomycetes</taxon>
        <taxon>Harpellales</taxon>
        <taxon>Legeriomycetaceae</taxon>
        <taxon>Smittium</taxon>
    </lineage>
</organism>
<evidence type="ECO:0000259" key="15">
    <source>
        <dbReference type="Pfam" id="PF02803"/>
    </source>
</evidence>
<dbReference type="PANTHER" id="PTHR43853:SF8">
    <property type="entry name" value="3-KETOACYL-COA THIOLASE, PEROXISOMAL"/>
    <property type="match status" value="1"/>
</dbReference>
<dbReference type="GO" id="GO:0003988">
    <property type="term" value="F:acetyl-CoA C-acyltransferase activity"/>
    <property type="evidence" value="ECO:0007669"/>
    <property type="project" value="UniProtKB-EC"/>
</dbReference>
<name>A0A2T9YD33_9FUNG</name>
<dbReference type="GO" id="GO:0006635">
    <property type="term" value="P:fatty acid beta-oxidation"/>
    <property type="evidence" value="ECO:0007669"/>
    <property type="project" value="TreeGrafter"/>
</dbReference>
<dbReference type="InterPro" id="IPR020613">
    <property type="entry name" value="Thiolase_CS"/>
</dbReference>
<comment type="similarity">
    <text evidence="3 12">Belongs to the thiolase-like superfamily. Thiolase family.</text>
</comment>
<dbReference type="GO" id="GO:0005777">
    <property type="term" value="C:peroxisome"/>
    <property type="evidence" value="ECO:0007669"/>
    <property type="project" value="UniProtKB-SubCell"/>
</dbReference>
<keyword evidence="5" id="KW-0276">Fatty acid metabolism</keyword>
<evidence type="ECO:0000313" key="16">
    <source>
        <dbReference type="EMBL" id="PVU90246.1"/>
    </source>
</evidence>
<evidence type="ECO:0000256" key="8">
    <source>
        <dbReference type="ARBA" id="ARBA00023140"/>
    </source>
</evidence>
<evidence type="ECO:0000313" key="17">
    <source>
        <dbReference type="Proteomes" id="UP000245383"/>
    </source>
</evidence>
<evidence type="ECO:0000259" key="14">
    <source>
        <dbReference type="Pfam" id="PF00108"/>
    </source>
</evidence>
<dbReference type="Pfam" id="PF00108">
    <property type="entry name" value="Thiolase_N"/>
    <property type="match status" value="1"/>
</dbReference>
<evidence type="ECO:0000256" key="6">
    <source>
        <dbReference type="ARBA" id="ARBA00022946"/>
    </source>
</evidence>
<feature type="region of interest" description="Disordered" evidence="13">
    <location>
        <begin position="1"/>
        <end position="21"/>
    </location>
</feature>
<evidence type="ECO:0000256" key="2">
    <source>
        <dbReference type="ARBA" id="ARBA00004872"/>
    </source>
</evidence>
<dbReference type="GO" id="GO:0010124">
    <property type="term" value="P:phenylacetate catabolic process"/>
    <property type="evidence" value="ECO:0007669"/>
    <property type="project" value="TreeGrafter"/>
</dbReference>
<comment type="pathway">
    <text evidence="2">Lipid metabolism; fatty acid metabolism.</text>
</comment>